<feature type="transmembrane region" description="Helical" evidence="1">
    <location>
        <begin position="160"/>
        <end position="182"/>
    </location>
</feature>
<keyword evidence="1" id="KW-0812">Transmembrane</keyword>
<protein>
    <submittedName>
        <fullName evidence="2">Uncharacterized protein</fullName>
    </submittedName>
</protein>
<organism evidence="2 3">
    <name type="scientific">Companilactobacillus mishanensis</name>
    <dbReference type="NCBI Taxonomy" id="2486008"/>
    <lineage>
        <taxon>Bacteria</taxon>
        <taxon>Bacillati</taxon>
        <taxon>Bacillota</taxon>
        <taxon>Bacilli</taxon>
        <taxon>Lactobacillales</taxon>
        <taxon>Lactobacillaceae</taxon>
        <taxon>Companilactobacillus</taxon>
    </lineage>
</organism>
<dbReference type="AlphaFoldDB" id="A0A5P0ZKE0"/>
<accession>A0A5P0ZKE0</accession>
<evidence type="ECO:0000313" key="2">
    <source>
        <dbReference type="EMBL" id="MQS53543.1"/>
    </source>
</evidence>
<evidence type="ECO:0000256" key="1">
    <source>
        <dbReference type="SAM" id="Phobius"/>
    </source>
</evidence>
<reference evidence="2 3" key="1">
    <citation type="journal article" date="2019" name="Syst. Appl. Microbiol.">
        <title>Polyphasic characterization of two novel Lactobacillus spp. isolated from blown salami packages: Description of Lactobacillus halodurans sp. nov. and Lactobacillus salsicarnum sp. nov.</title>
        <authorList>
            <person name="Schuster J.A."/>
            <person name="Klingl A."/>
            <person name="Vogel R.F."/>
            <person name="Ehrmann M.A."/>
        </authorList>
    </citation>
    <scope>NUCLEOTIDE SEQUENCE [LARGE SCALE GENOMIC DNA]</scope>
    <source>
        <strain evidence="2 3">TMW 1.2118</strain>
    </source>
</reference>
<dbReference type="RefSeq" id="WP_153383989.1">
    <property type="nucleotide sequence ID" value="NZ_VDFM01000022.1"/>
</dbReference>
<feature type="transmembrane region" description="Helical" evidence="1">
    <location>
        <begin position="58"/>
        <end position="77"/>
    </location>
</feature>
<name>A0A5P0ZKE0_9LACO</name>
<comment type="caution">
    <text evidence="2">The sequence shown here is derived from an EMBL/GenBank/DDBJ whole genome shotgun (WGS) entry which is preliminary data.</text>
</comment>
<sequence length="228" mass="26199">MTKIEQIKDFFRLFTHFYFVDDDKKEYRYIYDIKHKKILVYKLPTGPTQLATNIVSDLSILAILILGASPGIPMLFGETGSPSLKYRNIIFILSLAVSIILIPIFQAWFQSGFQRDGIIQDVAIDKVSVLYGISTFREQYRMELKGKTEKELMKNFRIEFGLKAELPVLIFILACVNMIYYLPAIGSVTIISICFIMICSLGGWTIFYNHLKIKLIAKILFSNNNEII</sequence>
<keyword evidence="1" id="KW-0472">Membrane</keyword>
<proteinExistence type="predicted"/>
<dbReference type="EMBL" id="VDFM01000022">
    <property type="protein sequence ID" value="MQS53543.1"/>
    <property type="molecule type" value="Genomic_DNA"/>
</dbReference>
<feature type="transmembrane region" description="Helical" evidence="1">
    <location>
        <begin position="188"/>
        <end position="208"/>
    </location>
</feature>
<keyword evidence="1" id="KW-1133">Transmembrane helix</keyword>
<dbReference type="Proteomes" id="UP000380386">
    <property type="component" value="Unassembled WGS sequence"/>
</dbReference>
<gene>
    <name evidence="2" type="ORF">FHL02_10970</name>
</gene>
<evidence type="ECO:0000313" key="3">
    <source>
        <dbReference type="Proteomes" id="UP000380386"/>
    </source>
</evidence>
<feature type="transmembrane region" description="Helical" evidence="1">
    <location>
        <begin position="89"/>
        <end position="109"/>
    </location>
</feature>